<evidence type="ECO:0000313" key="1">
    <source>
        <dbReference type="EMBL" id="CAJ72626.1"/>
    </source>
</evidence>
<reference evidence="2 3" key="3">
    <citation type="submission" date="2020-02" db="EMBL/GenBank/DDBJ databases">
        <title>Newly sequenced genome of strain CSTR1 showed variability in Candidatus Kuenenia stuttgartiensis genomes.</title>
        <authorList>
            <person name="Ding C."/>
            <person name="Adrian L."/>
        </authorList>
    </citation>
    <scope>NUCLEOTIDE SEQUENCE [LARGE SCALE GENOMIC DNA]</scope>
    <source>
        <strain evidence="2 3">CSTR1</strain>
    </source>
</reference>
<reference evidence="1" key="2">
    <citation type="submission" date="2006-01" db="EMBL/GenBank/DDBJ databases">
        <authorList>
            <person name="Genoscope"/>
        </authorList>
    </citation>
    <scope>NUCLEOTIDE SEQUENCE</scope>
</reference>
<proteinExistence type="predicted"/>
<protein>
    <submittedName>
        <fullName evidence="1">Uncharacterized protein</fullName>
    </submittedName>
</protein>
<organism evidence="1">
    <name type="scientific">Kuenenia stuttgartiensis</name>
    <dbReference type="NCBI Taxonomy" id="174633"/>
    <lineage>
        <taxon>Bacteria</taxon>
        <taxon>Pseudomonadati</taxon>
        <taxon>Planctomycetota</taxon>
        <taxon>Candidatus Brocadiia</taxon>
        <taxon>Candidatus Brocadiales</taxon>
        <taxon>Candidatus Brocadiaceae</taxon>
        <taxon>Candidatus Kuenenia</taxon>
    </lineage>
</organism>
<evidence type="ECO:0000313" key="3">
    <source>
        <dbReference type="Proteomes" id="UP000501926"/>
    </source>
</evidence>
<accession>Q1PZW8</accession>
<sequence length="50" mass="5573">MKRPSPLVQVFNKLLCSDGHVALSPVSLILQCIIKAFFVKCNIWLAICDV</sequence>
<dbReference type="EMBL" id="CP049055">
    <property type="protein sequence ID" value="QII09996.1"/>
    <property type="molecule type" value="Genomic_DNA"/>
</dbReference>
<evidence type="ECO:0000313" key="2">
    <source>
        <dbReference type="EMBL" id="QII09996.1"/>
    </source>
</evidence>
<dbReference type="Proteomes" id="UP000501926">
    <property type="component" value="Chromosome"/>
</dbReference>
<reference evidence="1" key="1">
    <citation type="journal article" date="2006" name="Nature">
        <title>Deciphering the evolution and metabolism of an anammox bacterium from a community genome.</title>
        <authorList>
            <person name="Strous M."/>
            <person name="Pelletier E."/>
            <person name="Mangenot S."/>
            <person name="Rattei T."/>
            <person name="Lehner A."/>
            <person name="Taylor M.W."/>
            <person name="Horn M."/>
            <person name="Daims H."/>
            <person name="Bartol-Mavel D."/>
            <person name="Wincker P."/>
            <person name="Barbe V."/>
            <person name="Fonknechten N."/>
            <person name="Vallenet D."/>
            <person name="Segurens B."/>
            <person name="Schenowitz-Truong C."/>
            <person name="Medigue C."/>
            <person name="Collingro A."/>
            <person name="Snel B."/>
            <person name="Dutilh B.E."/>
            <person name="OpDenCamp H.J.M."/>
            <person name="vanDerDrift C."/>
            <person name="Cirpus I."/>
            <person name="vanDePas-Schoonen K.T."/>
            <person name="Harhangi H.R."/>
            <person name="vanNiftrik L."/>
            <person name="Schmid M."/>
            <person name="Keltjens J."/>
            <person name="vanDeVossenberg J."/>
            <person name="Kartal B."/>
            <person name="Meier H."/>
            <person name="Frishman D."/>
            <person name="Huynen M.A."/>
            <person name="Mewes H."/>
            <person name="Weissenbach J."/>
            <person name="Jetten M.S.M."/>
            <person name="Wagner M."/>
            <person name="LePaslier D."/>
        </authorList>
    </citation>
    <scope>NUCLEOTIDE SEQUENCE</scope>
</reference>
<gene>
    <name evidence="2" type="ORF">KsCSTR_06170</name>
    <name evidence="1" type="ORF">kustd1881</name>
</gene>
<name>Q1PZW8_KUEST</name>
<dbReference type="EMBL" id="CT573072">
    <property type="protein sequence ID" value="CAJ72626.1"/>
    <property type="molecule type" value="Genomic_DNA"/>
</dbReference>
<dbReference type="AlphaFoldDB" id="Q1PZW8"/>